<dbReference type="EMBL" id="CP034463">
    <property type="protein sequence ID" value="AZP15312.1"/>
    <property type="molecule type" value="Genomic_DNA"/>
</dbReference>
<dbReference type="Proteomes" id="UP000280197">
    <property type="component" value="Chromosome"/>
</dbReference>
<dbReference type="RefSeq" id="WP_126269691.1">
    <property type="nucleotide sequence ID" value="NZ_CP034463.1"/>
</dbReference>
<accession>A0A3S9HT40</accession>
<reference evidence="1 2" key="1">
    <citation type="submission" date="2018-12" db="EMBL/GenBank/DDBJ databases">
        <authorList>
            <person name="Li K."/>
        </authorList>
    </citation>
    <scope>NUCLEOTIDE SEQUENCE [LARGE SCALE GENOMIC DNA]</scope>
    <source>
        <strain evidence="2">CR22</strain>
    </source>
</reference>
<gene>
    <name evidence="1" type="ORF">EJC51_03860</name>
</gene>
<name>A0A3S9HT40_9ACTN</name>
<dbReference type="Gene3D" id="1.10.600.10">
    <property type="entry name" value="Farnesyl Diphosphate Synthase"/>
    <property type="match status" value="1"/>
</dbReference>
<dbReference type="PANTHER" id="PTHR31480">
    <property type="entry name" value="BIFUNCTIONAL LYCOPENE CYCLASE/PHYTOENE SYNTHASE"/>
    <property type="match status" value="1"/>
</dbReference>
<dbReference type="InterPro" id="IPR002060">
    <property type="entry name" value="Squ/phyt_synthse"/>
</dbReference>
<dbReference type="Pfam" id="PF00494">
    <property type="entry name" value="SQS_PSY"/>
    <property type="match status" value="1"/>
</dbReference>
<dbReference type="InterPro" id="IPR008949">
    <property type="entry name" value="Isoprenoid_synthase_dom_sf"/>
</dbReference>
<dbReference type="KEGG" id="saqu:EJC51_03860"/>
<evidence type="ECO:0008006" key="3">
    <source>
        <dbReference type="Google" id="ProtNLM"/>
    </source>
</evidence>
<evidence type="ECO:0000313" key="2">
    <source>
        <dbReference type="Proteomes" id="UP000280197"/>
    </source>
</evidence>
<evidence type="ECO:0000313" key="1">
    <source>
        <dbReference type="EMBL" id="AZP15312.1"/>
    </source>
</evidence>
<protein>
    <recommendedName>
        <fullName evidence="3">Phytoene synthase</fullName>
    </recommendedName>
</protein>
<keyword evidence="2" id="KW-1185">Reference proteome</keyword>
<organism evidence="1 2">
    <name type="scientific">Streptomyces aquilus</name>
    <dbReference type="NCBI Taxonomy" id="2548456"/>
    <lineage>
        <taxon>Bacteria</taxon>
        <taxon>Bacillati</taxon>
        <taxon>Actinomycetota</taxon>
        <taxon>Actinomycetes</taxon>
        <taxon>Kitasatosporales</taxon>
        <taxon>Streptomycetaceae</taxon>
        <taxon>Streptomyces</taxon>
    </lineage>
</organism>
<dbReference type="AlphaFoldDB" id="A0A3S9HT40"/>
<proteinExistence type="predicted"/>
<sequence length="303" mass="34013">MTRWSAALTQAGITDPRLRRSYDAQRKLVRRNRREEYLAVRLLLPARIHPAVIAAVAFMDETDRRIDSGDIPVRQDALRTWDRQTTDALAGGPTENETLRALADTARRHPVLGVQVRHFLDGAPVEATWSGFATDADFQDYVDRYSLPALMLTASLIGPEQGSEHHERFRHGCRRLIEAMQRTDFLADLAEDVGQGRVGIPKDELERHGLDVDGLRDRPEQCAPALARLVDEQAARADAMLPECRRLPDLVAPPYRPFLAALISVQVLRLDAVKAHRATLLRTGASPATLAALRILWRGYRTR</sequence>
<dbReference type="SUPFAM" id="SSF48576">
    <property type="entry name" value="Terpenoid synthases"/>
    <property type="match status" value="1"/>
</dbReference>
<dbReference type="GO" id="GO:0016765">
    <property type="term" value="F:transferase activity, transferring alkyl or aryl (other than methyl) groups"/>
    <property type="evidence" value="ECO:0007669"/>
    <property type="project" value="UniProtKB-ARBA"/>
</dbReference>